<accession>A0A177SP21</accession>
<gene>
    <name evidence="1" type="ORF">AYO28_18580</name>
</gene>
<reference evidence="1 2" key="1">
    <citation type="submission" date="2016-03" db="EMBL/GenBank/DDBJ databases">
        <title>Draft Genome Assembly of Pseudomonas putida strain CBF10-2.</title>
        <authorList>
            <person name="Iyer R.S."/>
            <person name="Damania A."/>
        </authorList>
    </citation>
    <scope>NUCLEOTIDE SEQUENCE [LARGE SCALE GENOMIC DNA]</scope>
    <source>
        <strain evidence="1 2">CBF10-2</strain>
    </source>
</reference>
<dbReference type="RefSeq" id="WP_064303092.1">
    <property type="nucleotide sequence ID" value="NZ_LUCV01000019.1"/>
</dbReference>
<organism evidence="1 2">
    <name type="scientific">Pseudomonas putida</name>
    <name type="common">Arthrobacter siderocapsulatus</name>
    <dbReference type="NCBI Taxonomy" id="303"/>
    <lineage>
        <taxon>Bacteria</taxon>
        <taxon>Pseudomonadati</taxon>
        <taxon>Pseudomonadota</taxon>
        <taxon>Gammaproteobacteria</taxon>
        <taxon>Pseudomonadales</taxon>
        <taxon>Pseudomonadaceae</taxon>
        <taxon>Pseudomonas</taxon>
    </lineage>
</organism>
<protein>
    <submittedName>
        <fullName evidence="1">Uncharacterized protein</fullName>
    </submittedName>
</protein>
<dbReference type="Proteomes" id="UP000077752">
    <property type="component" value="Unassembled WGS sequence"/>
</dbReference>
<comment type="caution">
    <text evidence="1">The sequence shown here is derived from an EMBL/GenBank/DDBJ whole genome shotgun (WGS) entry which is preliminary data.</text>
</comment>
<dbReference type="EMBL" id="LUCV01000019">
    <property type="protein sequence ID" value="OAI92364.1"/>
    <property type="molecule type" value="Genomic_DNA"/>
</dbReference>
<dbReference type="AlphaFoldDB" id="A0A177SP21"/>
<evidence type="ECO:0000313" key="1">
    <source>
        <dbReference type="EMBL" id="OAI92364.1"/>
    </source>
</evidence>
<evidence type="ECO:0000313" key="2">
    <source>
        <dbReference type="Proteomes" id="UP000077752"/>
    </source>
</evidence>
<name>A0A177SP21_PSEPU</name>
<sequence length="69" mass="7483">MKRTLEGMVEAGEPLMRQALQAIRDAQAAEALGLAKHELERLELLADSLYLAVVDVQLGNAGMPPSIMH</sequence>
<proteinExistence type="predicted"/>